<dbReference type="KEGG" id="xyl:ET495_14185"/>
<evidence type="ECO:0000313" key="2">
    <source>
        <dbReference type="EMBL" id="QAY64176.1"/>
    </source>
</evidence>
<gene>
    <name evidence="2" type="ORF">ET495_14185</name>
</gene>
<dbReference type="PANTHER" id="PTHR39639:SF1">
    <property type="entry name" value="DUF262 DOMAIN-CONTAINING PROTEIN"/>
    <property type="match status" value="1"/>
</dbReference>
<protein>
    <submittedName>
        <fullName evidence="2">DUF262 domain-containing protein</fullName>
    </submittedName>
</protein>
<dbReference type="PANTHER" id="PTHR39639">
    <property type="entry name" value="CHROMOSOME 16, WHOLE GENOME SHOTGUN SEQUENCE"/>
    <property type="match status" value="1"/>
</dbReference>
<keyword evidence="3" id="KW-1185">Reference proteome</keyword>
<evidence type="ECO:0000313" key="3">
    <source>
        <dbReference type="Proteomes" id="UP000291758"/>
    </source>
</evidence>
<dbReference type="InterPro" id="IPR004919">
    <property type="entry name" value="GmrSD_N"/>
</dbReference>
<dbReference type="Proteomes" id="UP000291758">
    <property type="component" value="Chromosome"/>
</dbReference>
<dbReference type="OrthoDB" id="9787127at2"/>
<feature type="domain" description="GmrSD restriction endonucleases N-terminal" evidence="1">
    <location>
        <begin position="32"/>
        <end position="189"/>
    </location>
</feature>
<reference evidence="2 3" key="1">
    <citation type="submission" date="2019-01" db="EMBL/GenBank/DDBJ databases">
        <title>Genome sequencing of strain 2JSPR-7.</title>
        <authorList>
            <person name="Heo J."/>
            <person name="Kim S.-J."/>
            <person name="Kim J.-S."/>
            <person name="Hong S.-B."/>
            <person name="Kwon S.-W."/>
        </authorList>
    </citation>
    <scope>NUCLEOTIDE SEQUENCE [LARGE SCALE GENOMIC DNA]</scope>
    <source>
        <strain evidence="2 3">2JSPR-7</strain>
    </source>
</reference>
<accession>A0A4P6EP00</accession>
<proteinExistence type="predicted"/>
<evidence type="ECO:0000259" key="1">
    <source>
        <dbReference type="Pfam" id="PF03235"/>
    </source>
</evidence>
<dbReference type="Pfam" id="PF03235">
    <property type="entry name" value="GmrSD_N"/>
    <property type="match status" value="1"/>
</dbReference>
<dbReference type="EMBL" id="CP035495">
    <property type="protein sequence ID" value="QAY64176.1"/>
    <property type="molecule type" value="Genomic_DNA"/>
</dbReference>
<organism evidence="2 3">
    <name type="scientific">Xylanimonas allomyrinae</name>
    <dbReference type="NCBI Taxonomy" id="2509459"/>
    <lineage>
        <taxon>Bacteria</taxon>
        <taxon>Bacillati</taxon>
        <taxon>Actinomycetota</taxon>
        <taxon>Actinomycetes</taxon>
        <taxon>Micrococcales</taxon>
        <taxon>Promicromonosporaceae</taxon>
        <taxon>Xylanimonas</taxon>
    </lineage>
</organism>
<dbReference type="AlphaFoldDB" id="A0A4P6EP00"/>
<dbReference type="RefSeq" id="WP_129205331.1">
    <property type="nucleotide sequence ID" value="NZ_CP035495.1"/>
</dbReference>
<sequence>MNAEERPASLEEELVAARKEISTDSYPMSIGELTNLYRDGELVIRPAFQRLFRWDSDQKSLLIESILLGIPLPSVFVAQDNEGRWELVDGLQRISTILQLQGLLTDPHFPPLVLSATKYLKHLEGRTWAKTPNSERALSEAQKLDIKRAKIDVKIIKRESSESTKYDLFQRLNSYGSPLSAQEVRNAILVGVNPAFVEWLQSLARRDSFVQTTALPDKDVSAKYDEDLVLRFLWLHRATDTSTASLRQFQDRLEAEALSMARRHESDAAELERVFSETFDLLASAGGANVFRKWDAQRARFSGGFLNTAFEVIAMGLGYRIARRETFRTDILAAARELWEQEDMTTRFATGKATEQRLSLMLPKGRVLMALH</sequence>
<name>A0A4P6EP00_9MICO</name>